<comment type="caution">
    <text evidence="5">The sequence shown here is derived from an EMBL/GenBank/DDBJ whole genome shotgun (WGS) entry which is preliminary data.</text>
</comment>
<dbReference type="EC" id="3.6.1.9" evidence="4"/>
<evidence type="ECO:0000313" key="5">
    <source>
        <dbReference type="EMBL" id="MBL1411321.1"/>
    </source>
</evidence>
<dbReference type="HAMAP" id="MF_00528">
    <property type="entry name" value="Maf"/>
    <property type="match status" value="1"/>
</dbReference>
<sequence length="199" mass="21974">MFFLKVIAKIPIVLGSQSPRRKELLTSLDLDFEVIIREIDESIPTEVLPQDAAEYVAVEKIKAFAEPGFFEHIVITADTVVVDGVGAVLGKPKNVDEARAVLSGLSGSVHHVYTGVAIAYRGQVKSFTSDTVVCFRTLDGEEIEYYLDKYKPYDKAGSYGIQEWIGRIGVEAIEGSFENVVGLPTSRLYEELKRIVLSS</sequence>
<comment type="function">
    <text evidence="4">Nucleoside triphosphate pyrophosphatase that hydrolyzes dTTP and UTP. May have a dual role in cell division arrest and in preventing the incorporation of modified nucleotides into cellular nucleic acids.</text>
</comment>
<organism evidence="5 6">
    <name type="scientific">Sphingobacterium faecale</name>
    <dbReference type="NCBI Taxonomy" id="2803775"/>
    <lineage>
        <taxon>Bacteria</taxon>
        <taxon>Pseudomonadati</taxon>
        <taxon>Bacteroidota</taxon>
        <taxon>Sphingobacteriia</taxon>
        <taxon>Sphingobacteriales</taxon>
        <taxon>Sphingobacteriaceae</taxon>
        <taxon>Sphingobacterium</taxon>
    </lineage>
</organism>
<comment type="cofactor">
    <cofactor evidence="1 4">
        <name>a divalent metal cation</name>
        <dbReference type="ChEBI" id="CHEBI:60240"/>
    </cofactor>
</comment>
<keyword evidence="2 4" id="KW-0378">Hydrolase</keyword>
<protein>
    <recommendedName>
        <fullName evidence="4">dTTP/UTP pyrophosphatase</fullName>
        <shortName evidence="4">dTTPase/UTPase</shortName>
        <ecNumber evidence="4">3.6.1.9</ecNumber>
    </recommendedName>
    <alternativeName>
        <fullName evidence="4">Nucleoside triphosphate pyrophosphatase</fullName>
    </alternativeName>
    <alternativeName>
        <fullName evidence="4">Nucleotide pyrophosphatase</fullName>
        <shortName evidence="4">Nucleotide PPase</shortName>
    </alternativeName>
</protein>
<feature type="site" description="Important for substrate specificity" evidence="4">
    <location>
        <position position="162"/>
    </location>
</feature>
<accession>A0ABS1R9D4</accession>
<feature type="site" description="Important for substrate specificity" evidence="4">
    <location>
        <position position="79"/>
    </location>
</feature>
<dbReference type="PIRSF" id="PIRSF006305">
    <property type="entry name" value="Maf"/>
    <property type="match status" value="1"/>
</dbReference>
<feature type="site" description="Important for substrate specificity" evidence="4">
    <location>
        <position position="20"/>
    </location>
</feature>
<dbReference type="InterPro" id="IPR003697">
    <property type="entry name" value="Maf-like"/>
</dbReference>
<evidence type="ECO:0000256" key="3">
    <source>
        <dbReference type="ARBA" id="ARBA00023080"/>
    </source>
</evidence>
<dbReference type="Proteomes" id="UP000625283">
    <property type="component" value="Unassembled WGS sequence"/>
</dbReference>
<dbReference type="PANTHER" id="PTHR43213">
    <property type="entry name" value="BIFUNCTIONAL DTTP/UTP PYROPHOSPHATASE/METHYLTRANSFERASE PROTEIN-RELATED"/>
    <property type="match status" value="1"/>
</dbReference>
<dbReference type="Pfam" id="PF02545">
    <property type="entry name" value="Maf"/>
    <property type="match status" value="1"/>
</dbReference>
<feature type="active site" description="Proton acceptor" evidence="4">
    <location>
        <position position="78"/>
    </location>
</feature>
<comment type="caution">
    <text evidence="4">Lacks conserved residue(s) required for the propagation of feature annotation.</text>
</comment>
<dbReference type="RefSeq" id="WP_202105046.1">
    <property type="nucleotide sequence ID" value="NZ_JAERTY010000015.1"/>
</dbReference>
<comment type="catalytic activity">
    <reaction evidence="4">
        <text>dTTP + H2O = dTMP + diphosphate + H(+)</text>
        <dbReference type="Rhea" id="RHEA:28534"/>
        <dbReference type="ChEBI" id="CHEBI:15377"/>
        <dbReference type="ChEBI" id="CHEBI:15378"/>
        <dbReference type="ChEBI" id="CHEBI:33019"/>
        <dbReference type="ChEBI" id="CHEBI:37568"/>
        <dbReference type="ChEBI" id="CHEBI:63528"/>
        <dbReference type="EC" id="3.6.1.9"/>
    </reaction>
</comment>
<evidence type="ECO:0000256" key="4">
    <source>
        <dbReference type="HAMAP-Rule" id="MF_00528"/>
    </source>
</evidence>
<comment type="subcellular location">
    <subcellularLocation>
        <location evidence="4">Cytoplasm</location>
    </subcellularLocation>
</comment>
<gene>
    <name evidence="5" type="primary">maf</name>
    <name evidence="5" type="ORF">JKG61_21365</name>
</gene>
<dbReference type="EMBL" id="JAERTY010000015">
    <property type="protein sequence ID" value="MBL1411321.1"/>
    <property type="molecule type" value="Genomic_DNA"/>
</dbReference>
<evidence type="ECO:0000256" key="2">
    <source>
        <dbReference type="ARBA" id="ARBA00022801"/>
    </source>
</evidence>
<evidence type="ECO:0000313" key="6">
    <source>
        <dbReference type="Proteomes" id="UP000625283"/>
    </source>
</evidence>
<reference evidence="5 6" key="1">
    <citation type="submission" date="2021-01" db="EMBL/GenBank/DDBJ databases">
        <title>C459-1 draft genome sequence.</title>
        <authorList>
            <person name="Zhang X.-F."/>
        </authorList>
    </citation>
    <scope>NUCLEOTIDE SEQUENCE [LARGE SCALE GENOMIC DNA]</scope>
    <source>
        <strain evidence="6">C459-1</strain>
    </source>
</reference>
<name>A0ABS1R9D4_9SPHI</name>
<dbReference type="SUPFAM" id="SSF52972">
    <property type="entry name" value="ITPase-like"/>
    <property type="match status" value="1"/>
</dbReference>
<keyword evidence="4" id="KW-0963">Cytoplasm</keyword>
<dbReference type="PANTHER" id="PTHR43213:SF5">
    <property type="entry name" value="BIFUNCTIONAL DTTP_UTP PYROPHOSPHATASE_METHYLTRANSFERASE PROTEIN-RELATED"/>
    <property type="match status" value="1"/>
</dbReference>
<dbReference type="InterPro" id="IPR029001">
    <property type="entry name" value="ITPase-like_fam"/>
</dbReference>
<comment type="catalytic activity">
    <reaction evidence="4">
        <text>UTP + H2O = UMP + diphosphate + H(+)</text>
        <dbReference type="Rhea" id="RHEA:29395"/>
        <dbReference type="ChEBI" id="CHEBI:15377"/>
        <dbReference type="ChEBI" id="CHEBI:15378"/>
        <dbReference type="ChEBI" id="CHEBI:33019"/>
        <dbReference type="ChEBI" id="CHEBI:46398"/>
        <dbReference type="ChEBI" id="CHEBI:57865"/>
        <dbReference type="EC" id="3.6.1.9"/>
    </reaction>
</comment>
<keyword evidence="3 4" id="KW-0546">Nucleotide metabolism</keyword>
<dbReference type="Gene3D" id="3.90.950.10">
    <property type="match status" value="1"/>
</dbReference>
<comment type="similarity">
    <text evidence="4">Belongs to the Maf family. YhdE subfamily.</text>
</comment>
<proteinExistence type="inferred from homology"/>
<evidence type="ECO:0000256" key="1">
    <source>
        <dbReference type="ARBA" id="ARBA00001968"/>
    </source>
</evidence>
<dbReference type="NCBIfam" id="TIGR00172">
    <property type="entry name" value="maf"/>
    <property type="match status" value="1"/>
</dbReference>
<keyword evidence="6" id="KW-1185">Reference proteome</keyword>
<dbReference type="CDD" id="cd00555">
    <property type="entry name" value="Maf"/>
    <property type="match status" value="1"/>
</dbReference>